<protein>
    <submittedName>
        <fullName evidence="4">Prepilin-type N-terminal cleavage/methylation domain-containing protein</fullName>
    </submittedName>
</protein>
<proteinExistence type="predicted"/>
<evidence type="ECO:0000256" key="2">
    <source>
        <dbReference type="ARBA" id="ARBA00022481"/>
    </source>
</evidence>
<dbReference type="InterPro" id="IPR000983">
    <property type="entry name" value="Bac_GSPG_pilin"/>
</dbReference>
<dbReference type="PRINTS" id="PR00813">
    <property type="entry name" value="BCTERIALGSPG"/>
</dbReference>
<dbReference type="Pfam" id="PF11530">
    <property type="entry name" value="Pilin_PilX"/>
    <property type="match status" value="1"/>
</dbReference>
<evidence type="ECO:0000313" key="4">
    <source>
        <dbReference type="EMBL" id="QEY25033.1"/>
    </source>
</evidence>
<keyword evidence="5" id="KW-1185">Reference proteome</keyword>
<dbReference type="InterPro" id="IPR038415">
    <property type="entry name" value="Pilin_PilX-like_sf"/>
</dbReference>
<dbReference type="AlphaFoldDB" id="A0A5P3MTW1"/>
<dbReference type="EMBL" id="CP031699">
    <property type="protein sequence ID" value="QEY25033.1"/>
    <property type="molecule type" value="Genomic_DNA"/>
</dbReference>
<dbReference type="InterPro" id="IPR012902">
    <property type="entry name" value="N_methyl_site"/>
</dbReference>
<keyword evidence="3" id="KW-0472">Membrane</keyword>
<accession>A0A5P3MTW1</accession>
<dbReference type="PROSITE" id="PS00409">
    <property type="entry name" value="PROKAR_NTER_METHYL"/>
    <property type="match status" value="1"/>
</dbReference>
<evidence type="ECO:0000256" key="1">
    <source>
        <dbReference type="ARBA" id="ARBA00011156"/>
    </source>
</evidence>
<dbReference type="KEGG" id="naq:D0T90_07560"/>
<dbReference type="GO" id="GO:0015628">
    <property type="term" value="P:protein secretion by the type II secretion system"/>
    <property type="evidence" value="ECO:0007669"/>
    <property type="project" value="InterPro"/>
</dbReference>
<dbReference type="Proteomes" id="UP000325536">
    <property type="component" value="Chromosome"/>
</dbReference>
<reference evidence="4 5" key="1">
    <citation type="submission" date="2018-08" db="EMBL/GenBank/DDBJ databases">
        <title>Neisseria animalis ATCC 49930 complete genome.</title>
        <authorList>
            <person name="Veseli I.A."/>
            <person name="Mascarenhas dos Santos A.C."/>
            <person name="Buttler R."/>
            <person name="Pombert J.-F."/>
        </authorList>
    </citation>
    <scope>NUCLEOTIDE SEQUENCE [LARGE SCALE GENOMIC DNA]</scope>
    <source>
        <strain evidence="4 5">ATCC 49930</strain>
    </source>
</reference>
<dbReference type="InterPro" id="IPR045584">
    <property type="entry name" value="Pilin-like"/>
</dbReference>
<organism evidence="4 5">
    <name type="scientific">Neisseria animalis</name>
    <dbReference type="NCBI Taxonomy" id="492"/>
    <lineage>
        <taxon>Bacteria</taxon>
        <taxon>Pseudomonadati</taxon>
        <taxon>Pseudomonadota</taxon>
        <taxon>Betaproteobacteria</taxon>
        <taxon>Neisseriales</taxon>
        <taxon>Neisseriaceae</taxon>
        <taxon>Neisseria</taxon>
    </lineage>
</organism>
<dbReference type="InterPro" id="IPR025922">
    <property type="entry name" value="Pilin_PilX-like"/>
</dbReference>
<keyword evidence="3" id="KW-0812">Transmembrane</keyword>
<dbReference type="RefSeq" id="WP_123796117.1">
    <property type="nucleotide sequence ID" value="NZ_CP031699.1"/>
</dbReference>
<keyword evidence="3" id="KW-1133">Transmembrane helix</keyword>
<feature type="transmembrane region" description="Helical" evidence="3">
    <location>
        <begin position="20"/>
        <end position="40"/>
    </location>
</feature>
<evidence type="ECO:0000313" key="5">
    <source>
        <dbReference type="Proteomes" id="UP000325536"/>
    </source>
</evidence>
<dbReference type="GO" id="GO:0015627">
    <property type="term" value="C:type II protein secretion system complex"/>
    <property type="evidence" value="ECO:0007669"/>
    <property type="project" value="InterPro"/>
</dbReference>
<dbReference type="Gene3D" id="3.30.540.20">
    <property type="match status" value="1"/>
</dbReference>
<name>A0A5P3MTW1_NEIAN</name>
<comment type="subunit">
    <text evidence="1">The pili are polar flexible filaments of about 5.4 nanometers diameter and 2.5 micrometers average length; they consist of only a single polypeptide chain arranged in a helical configuration of five subunits per turn in the assembled pilus.</text>
</comment>
<dbReference type="NCBIfam" id="TIGR02532">
    <property type="entry name" value="IV_pilin_GFxxxE"/>
    <property type="match status" value="1"/>
</dbReference>
<gene>
    <name evidence="4" type="ORF">D0T90_07560</name>
</gene>
<evidence type="ECO:0000256" key="3">
    <source>
        <dbReference type="SAM" id="Phobius"/>
    </source>
</evidence>
<dbReference type="SUPFAM" id="SSF54523">
    <property type="entry name" value="Pili subunits"/>
    <property type="match status" value="1"/>
</dbReference>
<keyword evidence="2" id="KW-0488">Methylation</keyword>
<dbReference type="Pfam" id="PF07963">
    <property type="entry name" value="N_methyl"/>
    <property type="match status" value="1"/>
</dbReference>
<sequence length="163" mass="18456">MSEGDRILSDTRKDKGFTLLEILLVLVLVGLLGMFALPAYRQYVERGRLAQAAVDLTAINQAFKTVRLKQPAQSDSEWESRLQNITEARQSASQVDRHYRYETVWEADGGIRRYYLLVLPRAESSGQLSLWADAVGNIYRCTDEAAARKRLREFADGVGCEKL</sequence>